<dbReference type="PANTHER" id="PTHR43464:SF19">
    <property type="entry name" value="UBIQUINONE BIOSYNTHESIS O-METHYLTRANSFERASE, MITOCHONDRIAL"/>
    <property type="match status" value="1"/>
</dbReference>
<evidence type="ECO:0000259" key="5">
    <source>
        <dbReference type="Pfam" id="PF13649"/>
    </source>
</evidence>
<keyword evidence="2" id="KW-0808">Transferase</keyword>
<dbReference type="EMBL" id="CP071793">
    <property type="protein sequence ID" value="QTD48422.1"/>
    <property type="molecule type" value="Genomic_DNA"/>
</dbReference>
<dbReference type="Pfam" id="PF13649">
    <property type="entry name" value="Methyltransf_25"/>
    <property type="match status" value="1"/>
</dbReference>
<dbReference type="PROSITE" id="PS50005">
    <property type="entry name" value="TPR"/>
    <property type="match status" value="1"/>
</dbReference>
<gene>
    <name evidence="6" type="ORF">J3U87_22815</name>
</gene>
<sequence>MSSVQSREGTTLLQKGAAFLADRDLSAAVEAYEKARDLCADETECHLGLGRALSGLGRFKEAFQSLSQAAQMAPEDPRTHYYLASHLLNSGQPEMALPMFRRLEERHPGYRDVAERFRHCLVRVRFLPPIDLEPDLIALLESGDFTDIAAAPVVAMVLVKKYRVGRHTASDAEWCAAFETDRLLALLLTRCFNVNVALERILLRIRRFLFFGNLPDWSSPARRAFCVRLAIAHFNSDYAGPWDAAERELLEKRLCALEGTDDGDSQSGLDLARTLVGIAMYRQPPREAMVRLAAANLDDPHVRSFLTYLHFDLVALEGETVARLGDVRDPISRRVQTQYERFPFPRWRDIHTSRRIGFAESMRRRFPHTRDLAFPDRPDILVAGCGSGRHPIELAEKFHYRSMVGLDLSKASLAYAQQRARERGCERLEFLHADILNLRGWERRFDVIEAVGVVHHAQDPLEAWGILRSLLRPGGWMKIAVYSRMARRDITRVRDWIHEQGYAATEDGMLAFRADYLAGKVPSSFSFLEEITDFYNLNHLRDLLFHEYEHLFDLDRIEQGLHTLDLTFTGFLFKRLDILLRYRRRFPEDITASNLNHWRRFESEFPDSFLEMYCFWCRG</sequence>
<evidence type="ECO:0000256" key="3">
    <source>
        <dbReference type="ARBA" id="ARBA00022691"/>
    </source>
</evidence>
<dbReference type="SMART" id="SM00028">
    <property type="entry name" value="TPR"/>
    <property type="match status" value="3"/>
</dbReference>
<dbReference type="SUPFAM" id="SSF48452">
    <property type="entry name" value="TPR-like"/>
    <property type="match status" value="1"/>
</dbReference>
<keyword evidence="7" id="KW-1185">Reference proteome</keyword>
<dbReference type="Gene3D" id="1.25.40.10">
    <property type="entry name" value="Tetratricopeptide repeat domain"/>
    <property type="match status" value="1"/>
</dbReference>
<feature type="domain" description="Methyltransferase" evidence="5">
    <location>
        <begin position="380"/>
        <end position="475"/>
    </location>
</feature>
<feature type="repeat" description="TPR" evidence="4">
    <location>
        <begin position="43"/>
        <end position="76"/>
    </location>
</feature>
<dbReference type="AlphaFoldDB" id="A0A8A4TGW6"/>
<protein>
    <submittedName>
        <fullName evidence="6">Methyltransferase domain-containing protein</fullName>
    </submittedName>
</protein>
<dbReference type="Pfam" id="PF14559">
    <property type="entry name" value="TPR_19"/>
    <property type="match status" value="1"/>
</dbReference>
<dbReference type="KEGG" id="scor:J3U87_22815"/>
<name>A0A8A4TGW6_SULCO</name>
<dbReference type="Proteomes" id="UP000663929">
    <property type="component" value="Chromosome"/>
</dbReference>
<keyword evidence="1 6" id="KW-0489">Methyltransferase</keyword>
<dbReference type="CDD" id="cd02440">
    <property type="entry name" value="AdoMet_MTases"/>
    <property type="match status" value="1"/>
</dbReference>
<keyword evidence="4" id="KW-0802">TPR repeat</keyword>
<dbReference type="SUPFAM" id="SSF53335">
    <property type="entry name" value="S-adenosyl-L-methionine-dependent methyltransferases"/>
    <property type="match status" value="1"/>
</dbReference>
<dbReference type="InterPro" id="IPR019734">
    <property type="entry name" value="TPR_rpt"/>
</dbReference>
<reference evidence="6" key="1">
    <citation type="submission" date="2021-03" db="EMBL/GenBank/DDBJ databases">
        <title>Acanthopleuribacteraceae sp. M133.</title>
        <authorList>
            <person name="Wang G."/>
        </authorList>
    </citation>
    <scope>NUCLEOTIDE SEQUENCE</scope>
    <source>
        <strain evidence="6">M133</strain>
    </source>
</reference>
<accession>A0A8A4TGW6</accession>
<evidence type="ECO:0000256" key="1">
    <source>
        <dbReference type="ARBA" id="ARBA00022603"/>
    </source>
</evidence>
<dbReference type="PANTHER" id="PTHR43464">
    <property type="entry name" value="METHYLTRANSFERASE"/>
    <property type="match status" value="1"/>
</dbReference>
<keyword evidence="3" id="KW-0949">S-adenosyl-L-methionine</keyword>
<dbReference type="GO" id="GO:0008168">
    <property type="term" value="F:methyltransferase activity"/>
    <property type="evidence" value="ECO:0007669"/>
    <property type="project" value="UniProtKB-KW"/>
</dbReference>
<evidence type="ECO:0000313" key="6">
    <source>
        <dbReference type="EMBL" id="QTD48422.1"/>
    </source>
</evidence>
<dbReference type="GO" id="GO:0032259">
    <property type="term" value="P:methylation"/>
    <property type="evidence" value="ECO:0007669"/>
    <property type="project" value="UniProtKB-KW"/>
</dbReference>
<dbReference type="InterPro" id="IPR041698">
    <property type="entry name" value="Methyltransf_25"/>
</dbReference>
<organism evidence="6 7">
    <name type="scientific">Sulfidibacter corallicola</name>
    <dbReference type="NCBI Taxonomy" id="2818388"/>
    <lineage>
        <taxon>Bacteria</taxon>
        <taxon>Pseudomonadati</taxon>
        <taxon>Acidobacteriota</taxon>
        <taxon>Holophagae</taxon>
        <taxon>Acanthopleuribacterales</taxon>
        <taxon>Acanthopleuribacteraceae</taxon>
        <taxon>Sulfidibacter</taxon>
    </lineage>
</organism>
<evidence type="ECO:0000256" key="2">
    <source>
        <dbReference type="ARBA" id="ARBA00022679"/>
    </source>
</evidence>
<dbReference type="Gene3D" id="3.40.50.150">
    <property type="entry name" value="Vaccinia Virus protein VP39"/>
    <property type="match status" value="1"/>
</dbReference>
<dbReference type="InterPro" id="IPR029063">
    <property type="entry name" value="SAM-dependent_MTases_sf"/>
</dbReference>
<proteinExistence type="predicted"/>
<evidence type="ECO:0000256" key="4">
    <source>
        <dbReference type="PROSITE-ProRule" id="PRU00339"/>
    </source>
</evidence>
<dbReference type="RefSeq" id="WP_237378073.1">
    <property type="nucleotide sequence ID" value="NZ_CP071793.1"/>
</dbReference>
<dbReference type="InterPro" id="IPR011990">
    <property type="entry name" value="TPR-like_helical_dom_sf"/>
</dbReference>
<evidence type="ECO:0000313" key="7">
    <source>
        <dbReference type="Proteomes" id="UP000663929"/>
    </source>
</evidence>